<dbReference type="InterPro" id="IPR013783">
    <property type="entry name" value="Ig-like_fold"/>
</dbReference>
<reference evidence="8 9" key="1">
    <citation type="journal article" date="2019" name="Nat. Microbiol.">
        <title>Genomic variation and strain-specific functional adaptation in the human gut microbiome during early life.</title>
        <authorList>
            <person name="Vatanen T."/>
            <person name="Plichta D.R."/>
            <person name="Somani J."/>
            <person name="Munch P.C."/>
            <person name="Arthur T.D."/>
            <person name="Hall A.B."/>
            <person name="Rudolf S."/>
            <person name="Oakeley E.J."/>
            <person name="Ke X."/>
            <person name="Young R.A."/>
            <person name="Haiser H.J."/>
            <person name="Kolde R."/>
            <person name="Yassour M."/>
            <person name="Luopajarvi K."/>
            <person name="Siljander H."/>
            <person name="Virtanen S.M."/>
            <person name="Ilonen J."/>
            <person name="Uibo R."/>
            <person name="Tillmann V."/>
            <person name="Mokurov S."/>
            <person name="Dorshakova N."/>
            <person name="Porter J.A."/>
            <person name="McHardy A.C."/>
            <person name="Lahdesmaki H."/>
            <person name="Vlamakis H."/>
            <person name="Huttenhower C."/>
            <person name="Knip M."/>
            <person name="Xavier R.J."/>
        </authorList>
    </citation>
    <scope>NUCLEOTIDE SEQUENCE [LARGE SCALE GENOMIC DNA]</scope>
    <source>
        <strain evidence="8 9">RJX1047</strain>
    </source>
</reference>
<protein>
    <submittedName>
        <fullName evidence="8">Glycoside hydrolase family 2 protein</fullName>
    </submittedName>
</protein>
<dbReference type="Pfam" id="PF02836">
    <property type="entry name" value="Glyco_hydro_2_C"/>
    <property type="match status" value="1"/>
</dbReference>
<dbReference type="GO" id="GO:0004553">
    <property type="term" value="F:hydrolase activity, hydrolyzing O-glycosyl compounds"/>
    <property type="evidence" value="ECO:0007669"/>
    <property type="project" value="InterPro"/>
</dbReference>
<dbReference type="Pfam" id="PF00703">
    <property type="entry name" value="Glyco_hydro_2"/>
    <property type="match status" value="1"/>
</dbReference>
<dbReference type="SUPFAM" id="SSF49303">
    <property type="entry name" value="beta-Galactosidase/glucuronidase domain"/>
    <property type="match status" value="1"/>
</dbReference>
<dbReference type="InterPro" id="IPR032311">
    <property type="entry name" value="DUF4982"/>
</dbReference>
<evidence type="ECO:0000313" key="8">
    <source>
        <dbReference type="EMBL" id="TDA73011.1"/>
    </source>
</evidence>
<evidence type="ECO:0000256" key="2">
    <source>
        <dbReference type="ARBA" id="ARBA00022801"/>
    </source>
</evidence>
<dbReference type="RefSeq" id="WP_007840523.1">
    <property type="nucleotide sequence ID" value="NZ_CAXSRD010000007.1"/>
</dbReference>
<feature type="domain" description="Glycoside hydrolase family 2 immunoglobulin-like beta-sandwich" evidence="4">
    <location>
        <begin position="192"/>
        <end position="291"/>
    </location>
</feature>
<feature type="domain" description="Glycosyl hydrolases family 2 sugar binding" evidence="6">
    <location>
        <begin position="57"/>
        <end position="175"/>
    </location>
</feature>
<dbReference type="InterPro" id="IPR006104">
    <property type="entry name" value="Glyco_hydro_2_N"/>
</dbReference>
<dbReference type="AlphaFoldDB" id="A0A413GRA8"/>
<dbReference type="PANTHER" id="PTHR42732:SF1">
    <property type="entry name" value="BETA-MANNOSIDASE"/>
    <property type="match status" value="1"/>
</dbReference>
<dbReference type="PRINTS" id="PR00132">
    <property type="entry name" value="GLHYDRLASE2"/>
</dbReference>
<keyword evidence="3" id="KW-0326">Glycosidase</keyword>
<dbReference type="SUPFAM" id="SSF49785">
    <property type="entry name" value="Galactose-binding domain-like"/>
    <property type="match status" value="1"/>
</dbReference>
<dbReference type="Pfam" id="PF16355">
    <property type="entry name" value="DUF4982"/>
    <property type="match status" value="1"/>
</dbReference>
<comment type="caution">
    <text evidence="8">The sequence shown here is derived from an EMBL/GenBank/DDBJ whole genome shotgun (WGS) entry which is preliminary data.</text>
</comment>
<dbReference type="InterPro" id="IPR006102">
    <property type="entry name" value="Ig-like_GH2"/>
</dbReference>
<evidence type="ECO:0000259" key="7">
    <source>
        <dbReference type="Pfam" id="PF16355"/>
    </source>
</evidence>
<gene>
    <name evidence="8" type="ORF">E1I98_16535</name>
</gene>
<comment type="similarity">
    <text evidence="1">Belongs to the glycosyl hydrolase 2 family.</text>
</comment>
<dbReference type="InterPro" id="IPR008979">
    <property type="entry name" value="Galactose-bd-like_sf"/>
</dbReference>
<dbReference type="EMBL" id="SLTU01000002">
    <property type="protein sequence ID" value="TDA73011.1"/>
    <property type="molecule type" value="Genomic_DNA"/>
</dbReference>
<evidence type="ECO:0000259" key="4">
    <source>
        <dbReference type="Pfam" id="PF00703"/>
    </source>
</evidence>
<feature type="domain" description="DUF4982" evidence="7">
    <location>
        <begin position="623"/>
        <end position="678"/>
    </location>
</feature>
<dbReference type="InterPro" id="IPR036156">
    <property type="entry name" value="Beta-gal/glucu_dom_sf"/>
</dbReference>
<evidence type="ECO:0000259" key="5">
    <source>
        <dbReference type="Pfam" id="PF02836"/>
    </source>
</evidence>
<dbReference type="Gene3D" id="2.60.40.10">
    <property type="entry name" value="Immunoglobulins"/>
    <property type="match status" value="2"/>
</dbReference>
<dbReference type="InterPro" id="IPR006103">
    <property type="entry name" value="Glyco_hydro_2_cat"/>
</dbReference>
<dbReference type="Gene3D" id="3.20.20.80">
    <property type="entry name" value="Glycosidases"/>
    <property type="match status" value="1"/>
</dbReference>
<dbReference type="Pfam" id="PF02837">
    <property type="entry name" value="Glyco_hydro_2_N"/>
    <property type="match status" value="1"/>
</dbReference>
<sequence length="689" mass="78995">MNSLGIYNMKQNLLVLIVGLLLCSISYASISPRLFIPLNKEWGYKSITSATKKAPLTPVTIPHTWNAEYLPNQISYNREMMIYKRTLTISPDMKGKRLFLFFEGVNSVADVFVNYQTVAHHLGGYTAFCTEITDQVEDGENDLEVWVSNAYRTDVLPISGDFNVYGGIHRPCHLIITENNCISPLFFASSGVFVHQKNISEKKAEFEIESRLSLKGMKSNLKIRTTILDEAGKIVTSQEKKVINERVVQAMAIQNPVLWDAKHNPYLYTVNVELYEDNRLVDKVIEQTGFRYFSVDPDNGFFLNGKPYDIHGFCRHEDVKGKGSALLPDDYAKDMELIKEVGATGMRLTHYPHAKKMHDLCDRNGIILWAEIPLVGPGGYAYTGYVSNQGLHDNARQTLKELVFQNYNHPSICFWGIFNELLITDGKTFQAYDNPVSFVKELDSLFKRLDPSRLTTFATCVDQTNYLGCADLMAWNKYFNWNDGKQIGSFMDKVKANSQNYPVGVSEYGFGGSIYQHRCPVNESEILLGRLHPEEFQTISHEKNWEALAERSYLWAKFIWVFADFQSVIRKEGDRDGINDKGLVTYDRQIKKDAFYFYKANWNTEPMLHLCDSRFTERFYSITSIKAYTNLEAAILYVNGKKIGKMKRDKYNRVIWNNILLQPGENIIRIDAKNGKKIISESCVWTLKL</sequence>
<dbReference type="InterPro" id="IPR051913">
    <property type="entry name" value="GH2_Domain-Containing"/>
</dbReference>
<dbReference type="InterPro" id="IPR006101">
    <property type="entry name" value="Glyco_hydro_2"/>
</dbReference>
<dbReference type="Proteomes" id="UP000294527">
    <property type="component" value="Unassembled WGS sequence"/>
</dbReference>
<dbReference type="InterPro" id="IPR017853">
    <property type="entry name" value="GH"/>
</dbReference>
<dbReference type="Gene3D" id="2.60.120.260">
    <property type="entry name" value="Galactose-binding domain-like"/>
    <property type="match status" value="1"/>
</dbReference>
<accession>A0A413GRA8</accession>
<evidence type="ECO:0000256" key="3">
    <source>
        <dbReference type="ARBA" id="ARBA00023295"/>
    </source>
</evidence>
<dbReference type="PANTHER" id="PTHR42732">
    <property type="entry name" value="BETA-GALACTOSIDASE"/>
    <property type="match status" value="1"/>
</dbReference>
<proteinExistence type="inferred from homology"/>
<evidence type="ECO:0000256" key="1">
    <source>
        <dbReference type="ARBA" id="ARBA00007401"/>
    </source>
</evidence>
<evidence type="ECO:0000313" key="9">
    <source>
        <dbReference type="Proteomes" id="UP000294527"/>
    </source>
</evidence>
<feature type="domain" description="Glycoside hydrolase family 2 catalytic" evidence="5">
    <location>
        <begin position="298"/>
        <end position="600"/>
    </location>
</feature>
<organism evidence="8 9">
    <name type="scientific">Phocaeicola dorei</name>
    <dbReference type="NCBI Taxonomy" id="357276"/>
    <lineage>
        <taxon>Bacteria</taxon>
        <taxon>Pseudomonadati</taxon>
        <taxon>Bacteroidota</taxon>
        <taxon>Bacteroidia</taxon>
        <taxon>Bacteroidales</taxon>
        <taxon>Bacteroidaceae</taxon>
        <taxon>Phocaeicola</taxon>
    </lineage>
</organism>
<keyword evidence="2 8" id="KW-0378">Hydrolase</keyword>
<evidence type="ECO:0000259" key="6">
    <source>
        <dbReference type="Pfam" id="PF02837"/>
    </source>
</evidence>
<dbReference type="SUPFAM" id="SSF51445">
    <property type="entry name" value="(Trans)glycosidases"/>
    <property type="match status" value="1"/>
</dbReference>
<name>A0A413GRA8_9BACT</name>
<dbReference type="GO" id="GO:0005975">
    <property type="term" value="P:carbohydrate metabolic process"/>
    <property type="evidence" value="ECO:0007669"/>
    <property type="project" value="InterPro"/>
</dbReference>